<keyword evidence="3" id="KW-1185">Reference proteome</keyword>
<evidence type="ECO:0000259" key="1">
    <source>
        <dbReference type="Pfam" id="PF03171"/>
    </source>
</evidence>
<dbReference type="Proteomes" id="UP000323597">
    <property type="component" value="Chromosome D13"/>
</dbReference>
<accession>A0A5D2S6A4</accession>
<protein>
    <recommendedName>
        <fullName evidence="1">Isopenicillin N synthase-like Fe(2+) 2OG dioxygenase domain-containing protein</fullName>
    </recommendedName>
</protein>
<evidence type="ECO:0000313" key="3">
    <source>
        <dbReference type="Proteomes" id="UP000323597"/>
    </source>
</evidence>
<sequence>WPPVEFPVIEFRPSDLKRGTNGWRRLCKWVREACETFGCLEVTFELKKELIEVPVQRKQKNVSPLPYHGWVGPCNQVSLLYEGFRLGDASNYDSVKSFAQLMWPDGHPRFCNTIHTMATQIEELNKLIWLMIIDSYGLGKKWEFVMINYKSLRGLFAHTDKHVSTIICDDQDSGLEIEVNGQWIKLSLSPSSFCFVVGDPLKAWSNERLKAVNHREMMSGDKDQFSIATFAILVEDTIIKAPKELIDEQHPQLYKDFDFMDFFLFAFSNPAKHIDSGEQRQAFASLSPPVSD</sequence>
<dbReference type="EMBL" id="CM017661">
    <property type="protein sequence ID" value="TYI48396.1"/>
    <property type="molecule type" value="Genomic_DNA"/>
</dbReference>
<proteinExistence type="predicted"/>
<feature type="domain" description="Isopenicillin N synthase-like Fe(2+) 2OG dioxygenase" evidence="1">
    <location>
        <begin position="153"/>
        <end position="230"/>
    </location>
</feature>
<reference evidence="2 3" key="1">
    <citation type="submission" date="2019-07" db="EMBL/GenBank/DDBJ databases">
        <title>WGS assembly of Gossypium mustelinum.</title>
        <authorList>
            <person name="Chen Z.J."/>
            <person name="Sreedasyam A."/>
            <person name="Ando A."/>
            <person name="Song Q."/>
            <person name="De L."/>
            <person name="Hulse-Kemp A."/>
            <person name="Ding M."/>
            <person name="Ye W."/>
            <person name="Kirkbride R."/>
            <person name="Jenkins J."/>
            <person name="Plott C."/>
            <person name="Lovell J."/>
            <person name="Lin Y.-M."/>
            <person name="Vaughn R."/>
            <person name="Liu B."/>
            <person name="Li W."/>
            <person name="Simpson S."/>
            <person name="Scheffler B."/>
            <person name="Saski C."/>
            <person name="Grover C."/>
            <person name="Hu G."/>
            <person name="Conover J."/>
            <person name="Carlson J."/>
            <person name="Shu S."/>
            <person name="Boston L."/>
            <person name="Williams M."/>
            <person name="Peterson D."/>
            <person name="Mcgee K."/>
            <person name="Jones D."/>
            <person name="Wendel J."/>
            <person name="Stelly D."/>
            <person name="Grimwood J."/>
            <person name="Schmutz J."/>
        </authorList>
    </citation>
    <scope>NUCLEOTIDE SEQUENCE [LARGE SCALE GENOMIC DNA]</scope>
    <source>
        <strain evidence="2">1408120.09</strain>
    </source>
</reference>
<gene>
    <name evidence="2" type="ORF">E1A91_D13G245500v1</name>
</gene>
<organism evidence="2 3">
    <name type="scientific">Gossypium mustelinum</name>
    <name type="common">Cotton</name>
    <name type="synonym">Gossypium caicoense</name>
    <dbReference type="NCBI Taxonomy" id="34275"/>
    <lineage>
        <taxon>Eukaryota</taxon>
        <taxon>Viridiplantae</taxon>
        <taxon>Streptophyta</taxon>
        <taxon>Embryophyta</taxon>
        <taxon>Tracheophyta</taxon>
        <taxon>Spermatophyta</taxon>
        <taxon>Magnoliopsida</taxon>
        <taxon>eudicotyledons</taxon>
        <taxon>Gunneridae</taxon>
        <taxon>Pentapetalae</taxon>
        <taxon>rosids</taxon>
        <taxon>malvids</taxon>
        <taxon>Malvales</taxon>
        <taxon>Malvaceae</taxon>
        <taxon>Malvoideae</taxon>
        <taxon>Gossypium</taxon>
    </lineage>
</organism>
<evidence type="ECO:0000313" key="2">
    <source>
        <dbReference type="EMBL" id="TYI48396.1"/>
    </source>
</evidence>
<dbReference type="InterPro" id="IPR050231">
    <property type="entry name" value="Iron_ascorbate_oxido_reductase"/>
</dbReference>
<dbReference type="Pfam" id="PF03171">
    <property type="entry name" value="2OG-FeII_Oxy"/>
    <property type="match status" value="1"/>
</dbReference>
<feature type="non-terminal residue" evidence="2">
    <location>
        <position position="1"/>
    </location>
</feature>
<dbReference type="PANTHER" id="PTHR47990">
    <property type="entry name" value="2-OXOGLUTARATE (2OG) AND FE(II)-DEPENDENT OXYGENASE SUPERFAMILY PROTEIN-RELATED"/>
    <property type="match status" value="1"/>
</dbReference>
<dbReference type="AlphaFoldDB" id="A0A5D2S6A4"/>
<dbReference type="Gene3D" id="2.60.120.330">
    <property type="entry name" value="B-lactam Antibiotic, Isopenicillin N Synthase, Chain"/>
    <property type="match status" value="1"/>
</dbReference>
<dbReference type="InterPro" id="IPR044861">
    <property type="entry name" value="IPNS-like_FE2OG_OXY"/>
</dbReference>
<dbReference type="InterPro" id="IPR027443">
    <property type="entry name" value="IPNS-like_sf"/>
</dbReference>
<name>A0A5D2S6A4_GOSMU</name>
<dbReference type="SUPFAM" id="SSF51197">
    <property type="entry name" value="Clavaminate synthase-like"/>
    <property type="match status" value="1"/>
</dbReference>